<comment type="caution">
    <text evidence="1">The sequence shown here is derived from an EMBL/GenBank/DDBJ whole genome shotgun (WGS) entry which is preliminary data.</text>
</comment>
<name>A0AC61R744_9FIRM</name>
<reference evidence="1" key="1">
    <citation type="submission" date="2019-04" db="EMBL/GenBank/DDBJ databases">
        <title>Microbes associate with the intestines of laboratory mice.</title>
        <authorList>
            <person name="Navarre W."/>
            <person name="Wong E."/>
            <person name="Huang K."/>
            <person name="Tropini C."/>
            <person name="Ng K."/>
            <person name="Yu B."/>
        </authorList>
    </citation>
    <scope>NUCLEOTIDE SEQUENCE</scope>
    <source>
        <strain evidence="1">NM09_H32</strain>
    </source>
</reference>
<dbReference type="EMBL" id="SRYG01000014">
    <property type="protein sequence ID" value="TGY65654.1"/>
    <property type="molecule type" value="Genomic_DNA"/>
</dbReference>
<gene>
    <name evidence="1" type="ORF">E5336_07435</name>
</gene>
<evidence type="ECO:0000313" key="1">
    <source>
        <dbReference type="EMBL" id="TGY65654.1"/>
    </source>
</evidence>
<proteinExistence type="predicted"/>
<protein>
    <submittedName>
        <fullName evidence="1">Uncharacterized protein</fullName>
    </submittedName>
</protein>
<keyword evidence="2" id="KW-1185">Reference proteome</keyword>
<accession>A0AC61R744</accession>
<evidence type="ECO:0000313" key="2">
    <source>
        <dbReference type="Proteomes" id="UP000308836"/>
    </source>
</evidence>
<sequence length="204" mass="22645">MKNKKILIALTGLLFVSGCGMKPDPKSEKPAETVDVAEEPEETVVPKPTFDLDISGKYVHSSGAGGWGDEMEMDENGHFQGVFHDSNVDEVFVYGYSGDLTDLKQEGDLKYSATVKNMKREEVDTDSKFPGMSVVEYEESPMFHEGDRITIYLKGYPLSELSDVEKSWIQPIAPLVNATTLEGPFLYNEKEERGSVALIEHDGI</sequence>
<dbReference type="Proteomes" id="UP000308836">
    <property type="component" value="Unassembled WGS sequence"/>
</dbReference>
<organism evidence="1 2">
    <name type="scientific">Dubosiella muris</name>
    <dbReference type="NCBI Taxonomy" id="3038133"/>
    <lineage>
        <taxon>Bacteria</taxon>
        <taxon>Bacillati</taxon>
        <taxon>Bacillota</taxon>
        <taxon>Erysipelotrichia</taxon>
        <taxon>Erysipelotrichales</taxon>
        <taxon>Erysipelotrichaceae</taxon>
        <taxon>Dubosiella</taxon>
    </lineage>
</organism>